<gene>
    <name evidence="1" type="ORF">SCHPADRAFT_896932</name>
</gene>
<reference evidence="1 2" key="1">
    <citation type="submission" date="2015-04" db="EMBL/GenBank/DDBJ databases">
        <title>Complete genome sequence of Schizopora paradoxa KUC8140, a cosmopolitan wood degrader in East Asia.</title>
        <authorList>
            <consortium name="DOE Joint Genome Institute"/>
            <person name="Min B."/>
            <person name="Park H."/>
            <person name="Jang Y."/>
            <person name="Kim J.-J."/>
            <person name="Kim K.H."/>
            <person name="Pangilinan J."/>
            <person name="Lipzen A."/>
            <person name="Riley R."/>
            <person name="Grigoriev I.V."/>
            <person name="Spatafora J.W."/>
            <person name="Choi I.-G."/>
        </authorList>
    </citation>
    <scope>NUCLEOTIDE SEQUENCE [LARGE SCALE GENOMIC DNA]</scope>
    <source>
        <strain evidence="1 2">KUC8140</strain>
    </source>
</reference>
<evidence type="ECO:0000313" key="2">
    <source>
        <dbReference type="Proteomes" id="UP000053477"/>
    </source>
</evidence>
<protein>
    <submittedName>
        <fullName evidence="1">Uncharacterized protein</fullName>
    </submittedName>
</protein>
<dbReference type="Proteomes" id="UP000053477">
    <property type="component" value="Unassembled WGS sequence"/>
</dbReference>
<feature type="non-terminal residue" evidence="1">
    <location>
        <position position="1"/>
    </location>
</feature>
<sequence length="187" mass="21355">STYKTIKKLSCKARDEAEPEEKERVEIIFLLHSCMESSSSLVQPRYHRPNPEGGQLDPCTSGFHGIFRRRSKHSGVKEGGEGWAPLGSDQATTVTTHRRNFINEGNDTGERRSDFVVIHILLIQSFVPHWTHHSNDFVGTLWRKECVKISDESLKILRELEQASQIVTDTHPEIAFDLEDWSLGSNW</sequence>
<proteinExistence type="predicted"/>
<evidence type="ECO:0000313" key="1">
    <source>
        <dbReference type="EMBL" id="KLO04575.1"/>
    </source>
</evidence>
<dbReference type="EMBL" id="KQ086497">
    <property type="protein sequence ID" value="KLO04575.1"/>
    <property type="molecule type" value="Genomic_DNA"/>
</dbReference>
<name>A0A0H2QYD1_9AGAM</name>
<keyword evidence="2" id="KW-1185">Reference proteome</keyword>
<dbReference type="InParanoid" id="A0A0H2QYD1"/>
<dbReference type="AlphaFoldDB" id="A0A0H2QYD1"/>
<organism evidence="1 2">
    <name type="scientific">Schizopora paradoxa</name>
    <dbReference type="NCBI Taxonomy" id="27342"/>
    <lineage>
        <taxon>Eukaryota</taxon>
        <taxon>Fungi</taxon>
        <taxon>Dikarya</taxon>
        <taxon>Basidiomycota</taxon>
        <taxon>Agaricomycotina</taxon>
        <taxon>Agaricomycetes</taxon>
        <taxon>Hymenochaetales</taxon>
        <taxon>Schizoporaceae</taxon>
        <taxon>Schizopora</taxon>
    </lineage>
</organism>
<accession>A0A0H2QYD1</accession>